<dbReference type="InterPro" id="IPR023795">
    <property type="entry name" value="Serpin_CS"/>
</dbReference>
<dbReference type="GO" id="GO:0005615">
    <property type="term" value="C:extracellular space"/>
    <property type="evidence" value="ECO:0007669"/>
    <property type="project" value="InterPro"/>
</dbReference>
<evidence type="ECO:0000313" key="11">
    <source>
        <dbReference type="EMBL" id="KAK7817447.1"/>
    </source>
</evidence>
<evidence type="ECO:0000256" key="1">
    <source>
        <dbReference type="ARBA" id="ARBA00004613"/>
    </source>
</evidence>
<dbReference type="InterPro" id="IPR023796">
    <property type="entry name" value="Serpin_dom"/>
</dbReference>
<dbReference type="SUPFAM" id="SSF56574">
    <property type="entry name" value="Serpins"/>
    <property type="match status" value="1"/>
</dbReference>
<accession>A0AAW0IT87</accession>
<comment type="similarity">
    <text evidence="2 8">Belongs to the serpin family.</text>
</comment>
<dbReference type="PROSITE" id="PS00284">
    <property type="entry name" value="SERPIN"/>
    <property type="match status" value="1"/>
</dbReference>
<dbReference type="SMART" id="SM00093">
    <property type="entry name" value="SERPIN"/>
    <property type="match status" value="1"/>
</dbReference>
<keyword evidence="4" id="KW-0646">Protease inhibitor</keyword>
<dbReference type="FunFam" id="3.30.497.10:FF:000001">
    <property type="entry name" value="Serine protease inhibitor"/>
    <property type="match status" value="1"/>
</dbReference>
<dbReference type="CDD" id="cd19550">
    <property type="entry name" value="serpinA2_PIL"/>
    <property type="match status" value="1"/>
</dbReference>
<dbReference type="InterPro" id="IPR042185">
    <property type="entry name" value="Serpin_sf_2"/>
</dbReference>
<sequence>MSSSVSQGLLLLAGLCCLFSGSQPQDPLEIDVDEHDHEHQEHLPCQRISYSIIQLTFTLYQKSESWAKDTNILFSPVNIIVASLMLSLGTKSSTHSQILEGLKFNLTEIPENYIHACIKQLIYILHLPDHRSQLTIDSSLFTDQSLKLVDKFVEDVKGLYYSKIIAVNFKDTQRAQKQINDYVADETQGKIVGLVKDLEKDTTFALMNYIFFQGRGYDEVDVEHTLEADFHVNKDTTIKVPMINCRGRFFLYREEELSSWVLVKHYMGDATAFFLLPDQGEMQKLEKTLNQTHFINILKLIDVRTANLYFPKLSMSTTYDLKTILSTLGITRVFSNEGDLSGITQDAPLKLNKAVHRTVLTFNDEATKTTRNSSLSKRALSKIPVIRFNRPFIVIVKDEYTSVPLFVGKVTNPTENS</sequence>
<dbReference type="GO" id="GO:0034097">
    <property type="term" value="P:response to cytokine"/>
    <property type="evidence" value="ECO:0007669"/>
    <property type="project" value="UniProtKB-ARBA"/>
</dbReference>
<gene>
    <name evidence="11" type="ORF">U0070_024921</name>
</gene>
<dbReference type="InterPro" id="IPR042178">
    <property type="entry name" value="Serpin_sf_1"/>
</dbReference>
<dbReference type="Gene3D" id="2.30.39.10">
    <property type="entry name" value="Alpha-1-antitrypsin, domain 1"/>
    <property type="match status" value="1"/>
</dbReference>
<evidence type="ECO:0000256" key="8">
    <source>
        <dbReference type="RuleBase" id="RU000411"/>
    </source>
</evidence>
<comment type="caution">
    <text evidence="11">The sequence shown here is derived from an EMBL/GenBank/DDBJ whole genome shotgun (WGS) entry which is preliminary data.</text>
</comment>
<dbReference type="GO" id="GO:0004867">
    <property type="term" value="F:serine-type endopeptidase inhibitor activity"/>
    <property type="evidence" value="ECO:0007669"/>
    <property type="project" value="UniProtKB-KW"/>
</dbReference>
<feature type="chain" id="PRO_5043821962" description="Serpin domain-containing protein" evidence="9">
    <location>
        <begin position="25"/>
        <end position="417"/>
    </location>
</feature>
<dbReference type="PANTHER" id="PTHR11461">
    <property type="entry name" value="SERINE PROTEASE INHIBITOR, SERPIN"/>
    <property type="match status" value="1"/>
</dbReference>
<feature type="signal peptide" evidence="9">
    <location>
        <begin position="1"/>
        <end position="24"/>
    </location>
</feature>
<reference evidence="11 12" key="1">
    <citation type="journal article" date="2023" name="bioRxiv">
        <title>Conserved and derived expression patterns and positive selection on dental genes reveal complex evolutionary context of ever-growing rodent molars.</title>
        <authorList>
            <person name="Calamari Z.T."/>
            <person name="Song A."/>
            <person name="Cohen E."/>
            <person name="Akter M."/>
            <person name="Roy R.D."/>
            <person name="Hallikas O."/>
            <person name="Christensen M.M."/>
            <person name="Li P."/>
            <person name="Marangoni P."/>
            <person name="Jernvall J."/>
            <person name="Klein O.D."/>
        </authorList>
    </citation>
    <scope>NUCLEOTIDE SEQUENCE [LARGE SCALE GENOMIC DNA]</scope>
    <source>
        <strain evidence="11">V071</strain>
    </source>
</reference>
<evidence type="ECO:0000256" key="5">
    <source>
        <dbReference type="ARBA" id="ARBA00022729"/>
    </source>
</evidence>
<dbReference type="InterPro" id="IPR036186">
    <property type="entry name" value="Serpin_sf"/>
</dbReference>
<keyword evidence="3" id="KW-0964">Secreted</keyword>
<evidence type="ECO:0000256" key="3">
    <source>
        <dbReference type="ARBA" id="ARBA00022525"/>
    </source>
</evidence>
<evidence type="ECO:0000256" key="4">
    <source>
        <dbReference type="ARBA" id="ARBA00022690"/>
    </source>
</evidence>
<dbReference type="PANTHER" id="PTHR11461:SF165">
    <property type="entry name" value="ALPHA-1-ANTITRYPSIN"/>
    <property type="match status" value="1"/>
</dbReference>
<evidence type="ECO:0000259" key="10">
    <source>
        <dbReference type="SMART" id="SM00093"/>
    </source>
</evidence>
<dbReference type="Gene3D" id="3.30.497.10">
    <property type="entry name" value="Antithrombin, subunit I, domain 2"/>
    <property type="match status" value="1"/>
</dbReference>
<keyword evidence="5 9" id="KW-0732">Signal</keyword>
<feature type="domain" description="Serpin" evidence="10">
    <location>
        <begin position="57"/>
        <end position="413"/>
    </location>
</feature>
<keyword evidence="7" id="KW-0325">Glycoprotein</keyword>
<evidence type="ECO:0000256" key="7">
    <source>
        <dbReference type="ARBA" id="ARBA00023180"/>
    </source>
</evidence>
<dbReference type="AlphaFoldDB" id="A0AAW0IT87"/>
<dbReference type="Proteomes" id="UP001488838">
    <property type="component" value="Unassembled WGS sequence"/>
</dbReference>
<name>A0AAW0IT87_MYOGA</name>
<evidence type="ECO:0000256" key="9">
    <source>
        <dbReference type="SAM" id="SignalP"/>
    </source>
</evidence>
<comment type="subcellular location">
    <subcellularLocation>
        <location evidence="1">Secreted</location>
    </subcellularLocation>
</comment>
<dbReference type="InterPro" id="IPR000215">
    <property type="entry name" value="Serpin_fam"/>
</dbReference>
<proteinExistence type="inferred from homology"/>
<evidence type="ECO:0000256" key="6">
    <source>
        <dbReference type="ARBA" id="ARBA00022900"/>
    </source>
</evidence>
<dbReference type="EMBL" id="JBBHLL010000095">
    <property type="protein sequence ID" value="KAK7817447.1"/>
    <property type="molecule type" value="Genomic_DNA"/>
</dbReference>
<keyword evidence="12" id="KW-1185">Reference proteome</keyword>
<dbReference type="Pfam" id="PF00079">
    <property type="entry name" value="Serpin"/>
    <property type="match status" value="1"/>
</dbReference>
<organism evidence="11 12">
    <name type="scientific">Myodes glareolus</name>
    <name type="common">Bank vole</name>
    <name type="synonym">Clethrionomys glareolus</name>
    <dbReference type="NCBI Taxonomy" id="447135"/>
    <lineage>
        <taxon>Eukaryota</taxon>
        <taxon>Metazoa</taxon>
        <taxon>Chordata</taxon>
        <taxon>Craniata</taxon>
        <taxon>Vertebrata</taxon>
        <taxon>Euteleostomi</taxon>
        <taxon>Mammalia</taxon>
        <taxon>Eutheria</taxon>
        <taxon>Euarchontoglires</taxon>
        <taxon>Glires</taxon>
        <taxon>Rodentia</taxon>
        <taxon>Myomorpha</taxon>
        <taxon>Muroidea</taxon>
        <taxon>Cricetidae</taxon>
        <taxon>Arvicolinae</taxon>
        <taxon>Myodes</taxon>
    </lineage>
</organism>
<evidence type="ECO:0000256" key="2">
    <source>
        <dbReference type="ARBA" id="ARBA00009500"/>
    </source>
</evidence>
<keyword evidence="6" id="KW-0722">Serine protease inhibitor</keyword>
<dbReference type="FunFam" id="2.30.39.10:FF:000003">
    <property type="entry name" value="alpha-1-antitrypsin isoform X1"/>
    <property type="match status" value="1"/>
</dbReference>
<evidence type="ECO:0000313" key="12">
    <source>
        <dbReference type="Proteomes" id="UP001488838"/>
    </source>
</evidence>
<protein>
    <recommendedName>
        <fullName evidence="10">Serpin domain-containing protein</fullName>
    </recommendedName>
</protein>